<gene>
    <name evidence="1" type="ORF">VNI00_004240</name>
</gene>
<dbReference type="EMBL" id="JAYKXP010000011">
    <property type="protein sequence ID" value="KAK7052920.1"/>
    <property type="molecule type" value="Genomic_DNA"/>
</dbReference>
<dbReference type="SUPFAM" id="SSF52047">
    <property type="entry name" value="RNI-like"/>
    <property type="match status" value="1"/>
</dbReference>
<keyword evidence="2" id="KW-1185">Reference proteome</keyword>
<sequence>MQQQAAGPPQELIDAVLENLDPLEDRRSLQQCALAARCLLPSAQRLLFHTLVLYEPTPMTRLHHVFETSPHLAKYVVKLGLILQPSHWPGADSDWSGTPLPPIISRLATLEEVNIQTVWEYPAVPVSARQLCTLLGGERTPKIRRLALHGIPFTDVHQISSICKHFAAYGDLQDFYFSGTRTIDTTSASNMDSGPTASPSSPIVLRKMSVAHDAAIMAAFFAWAVSSDSCLRFHELRQLSVGELTEESLASFARILDMCKGSLRYLHVQGSIPESLFAPFGNLRDLRTISCFVPATQSPLLNAWCTTLKDHKELKLESFVVIIDSPMWRALNVGSILLDQFANYPWNLLEDALMDIAQCIRLEVQISQSRSERVTTNSLKDCFPRAHAEMRFELVVKQELSAGRSAESTSWEYRSRSGVWKKTGSKRGPSIF</sequence>
<dbReference type="AlphaFoldDB" id="A0AAW0DMC3"/>
<evidence type="ECO:0000313" key="2">
    <source>
        <dbReference type="Proteomes" id="UP001383192"/>
    </source>
</evidence>
<name>A0AAW0DMC3_9AGAR</name>
<proteinExistence type="predicted"/>
<evidence type="ECO:0000313" key="1">
    <source>
        <dbReference type="EMBL" id="KAK7052920.1"/>
    </source>
</evidence>
<evidence type="ECO:0008006" key="3">
    <source>
        <dbReference type="Google" id="ProtNLM"/>
    </source>
</evidence>
<organism evidence="1 2">
    <name type="scientific">Paramarasmius palmivorus</name>
    <dbReference type="NCBI Taxonomy" id="297713"/>
    <lineage>
        <taxon>Eukaryota</taxon>
        <taxon>Fungi</taxon>
        <taxon>Dikarya</taxon>
        <taxon>Basidiomycota</taxon>
        <taxon>Agaricomycotina</taxon>
        <taxon>Agaricomycetes</taxon>
        <taxon>Agaricomycetidae</taxon>
        <taxon>Agaricales</taxon>
        <taxon>Marasmiineae</taxon>
        <taxon>Marasmiaceae</taxon>
        <taxon>Paramarasmius</taxon>
    </lineage>
</organism>
<protein>
    <recommendedName>
        <fullName evidence="3">F-box protein</fullName>
    </recommendedName>
</protein>
<reference evidence="1 2" key="1">
    <citation type="submission" date="2024-01" db="EMBL/GenBank/DDBJ databases">
        <title>A draft genome for a cacao thread blight-causing isolate of Paramarasmius palmivorus.</title>
        <authorList>
            <person name="Baruah I.K."/>
            <person name="Bukari Y."/>
            <person name="Amoako-Attah I."/>
            <person name="Meinhardt L.W."/>
            <person name="Bailey B.A."/>
            <person name="Cohen S.P."/>
        </authorList>
    </citation>
    <scope>NUCLEOTIDE SEQUENCE [LARGE SCALE GENOMIC DNA]</scope>
    <source>
        <strain evidence="1 2">GH-12</strain>
    </source>
</reference>
<accession>A0AAW0DMC3</accession>
<comment type="caution">
    <text evidence="1">The sequence shown here is derived from an EMBL/GenBank/DDBJ whole genome shotgun (WGS) entry which is preliminary data.</text>
</comment>
<dbReference type="Proteomes" id="UP001383192">
    <property type="component" value="Unassembled WGS sequence"/>
</dbReference>